<protein>
    <submittedName>
        <fullName evidence="7">FliA/WhiG family RNA polymerase sigma factor</fullName>
    </submittedName>
</protein>
<dbReference type="PANTHER" id="PTHR30385:SF7">
    <property type="entry name" value="RNA POLYMERASE SIGMA FACTOR FLIA"/>
    <property type="match status" value="1"/>
</dbReference>
<dbReference type="Gene3D" id="1.20.140.160">
    <property type="match status" value="1"/>
</dbReference>
<dbReference type="Gene3D" id="1.10.1740.10">
    <property type="match status" value="1"/>
</dbReference>
<dbReference type="InterPro" id="IPR013325">
    <property type="entry name" value="RNA_pol_sigma_r2"/>
</dbReference>
<evidence type="ECO:0000256" key="1">
    <source>
        <dbReference type="ARBA" id="ARBA00023015"/>
    </source>
</evidence>
<comment type="caution">
    <text evidence="7">The sequence shown here is derived from an EMBL/GenBank/DDBJ whole genome shotgun (WGS) entry which is preliminary data.</text>
</comment>
<evidence type="ECO:0000313" key="8">
    <source>
        <dbReference type="Proteomes" id="UP000886865"/>
    </source>
</evidence>
<evidence type="ECO:0000256" key="2">
    <source>
        <dbReference type="ARBA" id="ARBA00023082"/>
    </source>
</evidence>
<dbReference type="InterPro" id="IPR007630">
    <property type="entry name" value="RNA_pol_sigma70_r4"/>
</dbReference>
<dbReference type="GO" id="GO:0006352">
    <property type="term" value="P:DNA-templated transcription initiation"/>
    <property type="evidence" value="ECO:0007669"/>
    <property type="project" value="InterPro"/>
</dbReference>
<dbReference type="Proteomes" id="UP000886865">
    <property type="component" value="Unassembled WGS sequence"/>
</dbReference>
<dbReference type="SUPFAM" id="SSF88946">
    <property type="entry name" value="Sigma2 domain of RNA polymerase sigma factors"/>
    <property type="match status" value="1"/>
</dbReference>
<dbReference type="GO" id="GO:0003677">
    <property type="term" value="F:DNA binding"/>
    <property type="evidence" value="ECO:0007669"/>
    <property type="project" value="UniProtKB-KW"/>
</dbReference>
<reference evidence="7" key="2">
    <citation type="journal article" date="2021" name="PeerJ">
        <title>Extensive microbial diversity within the chicken gut microbiome revealed by metagenomics and culture.</title>
        <authorList>
            <person name="Gilroy R."/>
            <person name="Ravi A."/>
            <person name="Getino M."/>
            <person name="Pursley I."/>
            <person name="Horton D.L."/>
            <person name="Alikhan N.F."/>
            <person name="Baker D."/>
            <person name="Gharbi K."/>
            <person name="Hall N."/>
            <person name="Watson M."/>
            <person name="Adriaenssens E.M."/>
            <person name="Foster-Nyarko E."/>
            <person name="Jarju S."/>
            <person name="Secka A."/>
            <person name="Antonio M."/>
            <person name="Oren A."/>
            <person name="Chaudhuri R.R."/>
            <person name="La Ragione R."/>
            <person name="Hildebrand F."/>
            <person name="Pallen M.J."/>
        </authorList>
    </citation>
    <scope>NUCLEOTIDE SEQUENCE</scope>
    <source>
        <strain evidence="7">CHK152-2871</strain>
    </source>
</reference>
<accession>A0A9D1FIY8</accession>
<keyword evidence="5" id="KW-0175">Coiled coil</keyword>
<keyword evidence="4" id="KW-0804">Transcription</keyword>
<evidence type="ECO:0000259" key="6">
    <source>
        <dbReference type="PROSITE" id="PS00716"/>
    </source>
</evidence>
<proteinExistence type="predicted"/>
<dbReference type="AlphaFoldDB" id="A0A9D1FIY8"/>
<dbReference type="NCBIfam" id="NF005413">
    <property type="entry name" value="PRK06986.1"/>
    <property type="match status" value="1"/>
</dbReference>
<dbReference type="Pfam" id="PF04545">
    <property type="entry name" value="Sigma70_r4"/>
    <property type="match status" value="1"/>
</dbReference>
<keyword evidence="1" id="KW-0805">Transcription regulation</keyword>
<dbReference type="NCBIfam" id="TIGR02937">
    <property type="entry name" value="sigma70-ECF"/>
    <property type="match status" value="1"/>
</dbReference>
<dbReference type="InterPro" id="IPR014284">
    <property type="entry name" value="RNA_pol_sigma-70_dom"/>
</dbReference>
<evidence type="ECO:0000256" key="4">
    <source>
        <dbReference type="ARBA" id="ARBA00023163"/>
    </source>
</evidence>
<feature type="coiled-coil region" evidence="5">
    <location>
        <begin position="187"/>
        <end position="221"/>
    </location>
</feature>
<keyword evidence="3" id="KW-0238">DNA-binding</keyword>
<dbReference type="PANTHER" id="PTHR30385">
    <property type="entry name" value="SIGMA FACTOR F FLAGELLAR"/>
    <property type="match status" value="1"/>
</dbReference>
<dbReference type="EMBL" id="DVJQ01000049">
    <property type="protein sequence ID" value="HIS74567.1"/>
    <property type="molecule type" value="Genomic_DNA"/>
</dbReference>
<evidence type="ECO:0000256" key="5">
    <source>
        <dbReference type="SAM" id="Coils"/>
    </source>
</evidence>
<dbReference type="InterPro" id="IPR000943">
    <property type="entry name" value="RNA_pol_sigma70"/>
</dbReference>
<dbReference type="PRINTS" id="PR00046">
    <property type="entry name" value="SIGMA70FCT"/>
</dbReference>
<sequence length="275" mass="31992">MDQQNIEVDSYRKIVRLSDEELKNLWEEYYLDRNNKTVRDKLIVQYIYLTRYVIGRVKVNLPPSFSYEDIASYGVEGLIDAIEKFSPSKGAKFETYALMRIRGSIIDRIRSNDWLPRTIRKKIKDVKLTAERLKQELGRAATNKEIADVMGIEKEKIDEILASDTSVDSIYDKKGVGEESVEIIDTIEDKNSARPEEEIEKKDAKRELEAALKKLPERERMLLVFYYHENMTLKEIGEAINVSESRVCQLHAQAIMKLRNILSAKRTERLNKSII</sequence>
<name>A0A9D1FIY8_9BACT</name>
<gene>
    <name evidence="7" type="ORF">IAA86_06070</name>
</gene>
<evidence type="ECO:0000256" key="3">
    <source>
        <dbReference type="ARBA" id="ARBA00023125"/>
    </source>
</evidence>
<keyword evidence="2" id="KW-0731">Sigma factor</keyword>
<dbReference type="PROSITE" id="PS00716">
    <property type="entry name" value="SIGMA70_2"/>
    <property type="match status" value="1"/>
</dbReference>
<dbReference type="InterPro" id="IPR013324">
    <property type="entry name" value="RNA_pol_sigma_r3/r4-like"/>
</dbReference>
<dbReference type="InterPro" id="IPR007627">
    <property type="entry name" value="RNA_pol_sigma70_r2"/>
</dbReference>
<dbReference type="NCBIfam" id="TIGR02479">
    <property type="entry name" value="FliA_WhiG"/>
    <property type="match status" value="1"/>
</dbReference>
<dbReference type="PIRSF" id="PIRSF000770">
    <property type="entry name" value="RNA_pol_sigma-SigE/K"/>
    <property type="match status" value="1"/>
</dbReference>
<dbReference type="InterPro" id="IPR007624">
    <property type="entry name" value="RNA_pol_sigma70_r3"/>
</dbReference>
<organism evidence="7 8">
    <name type="scientific">Candidatus Galligastranaerophilus intestinavium</name>
    <dbReference type="NCBI Taxonomy" id="2840836"/>
    <lineage>
        <taxon>Bacteria</taxon>
        <taxon>Candidatus Galligastranaerophilus</taxon>
    </lineage>
</organism>
<reference evidence="7" key="1">
    <citation type="submission" date="2020-10" db="EMBL/GenBank/DDBJ databases">
        <authorList>
            <person name="Gilroy R."/>
        </authorList>
    </citation>
    <scope>NUCLEOTIDE SEQUENCE</scope>
    <source>
        <strain evidence="7">CHK152-2871</strain>
    </source>
</reference>
<feature type="domain" description="RNA polymerase sigma-70" evidence="6">
    <location>
        <begin position="232"/>
        <end position="258"/>
    </location>
</feature>
<dbReference type="SUPFAM" id="SSF88659">
    <property type="entry name" value="Sigma3 and sigma4 domains of RNA polymerase sigma factors"/>
    <property type="match status" value="2"/>
</dbReference>
<dbReference type="Pfam" id="PF04542">
    <property type="entry name" value="Sigma70_r2"/>
    <property type="match status" value="1"/>
</dbReference>
<dbReference type="Pfam" id="PF04539">
    <property type="entry name" value="Sigma70_r3"/>
    <property type="match status" value="1"/>
</dbReference>
<evidence type="ECO:0000313" key="7">
    <source>
        <dbReference type="EMBL" id="HIS74567.1"/>
    </source>
</evidence>
<dbReference type="InterPro" id="IPR012845">
    <property type="entry name" value="RNA_pol_sigma_FliA_WhiG"/>
</dbReference>
<dbReference type="GO" id="GO:0016987">
    <property type="term" value="F:sigma factor activity"/>
    <property type="evidence" value="ECO:0007669"/>
    <property type="project" value="UniProtKB-KW"/>
</dbReference>
<dbReference type="CDD" id="cd06171">
    <property type="entry name" value="Sigma70_r4"/>
    <property type="match status" value="1"/>
</dbReference>
<dbReference type="GO" id="GO:0003899">
    <property type="term" value="F:DNA-directed RNA polymerase activity"/>
    <property type="evidence" value="ECO:0007669"/>
    <property type="project" value="InterPro"/>
</dbReference>